<dbReference type="EMBL" id="LR798423">
    <property type="protein sequence ID" value="CAB5230728.1"/>
    <property type="molecule type" value="Genomic_DNA"/>
</dbReference>
<dbReference type="EMBL" id="LR796305">
    <property type="protein sequence ID" value="CAB4135641.1"/>
    <property type="molecule type" value="Genomic_DNA"/>
</dbReference>
<evidence type="ECO:0000313" key="11">
    <source>
        <dbReference type="EMBL" id="CAB4220115.1"/>
    </source>
</evidence>
<reference evidence="5" key="1">
    <citation type="submission" date="2020-04" db="EMBL/GenBank/DDBJ databases">
        <authorList>
            <person name="Chiriac C."/>
            <person name="Salcher M."/>
            <person name="Ghai R."/>
            <person name="Kavagutti S V."/>
        </authorList>
    </citation>
    <scope>NUCLEOTIDE SEQUENCE</scope>
</reference>
<dbReference type="EMBL" id="LR797492">
    <property type="protein sequence ID" value="CAB4220115.1"/>
    <property type="molecule type" value="Genomic_DNA"/>
</dbReference>
<dbReference type="EMBL" id="LR797180">
    <property type="protein sequence ID" value="CAB4191950.1"/>
    <property type="molecule type" value="Genomic_DNA"/>
</dbReference>
<accession>A0A6J5NVZ5</accession>
<evidence type="ECO:0000313" key="10">
    <source>
        <dbReference type="EMBL" id="CAB4216157.1"/>
    </source>
</evidence>
<dbReference type="Pfam" id="PF07659">
    <property type="entry name" value="DUF1599"/>
    <property type="match status" value="1"/>
</dbReference>
<dbReference type="EMBL" id="LR797130">
    <property type="protein sequence ID" value="CAB4188822.1"/>
    <property type="molecule type" value="Genomic_DNA"/>
</dbReference>
<dbReference type="EMBL" id="LR796548">
    <property type="protein sequence ID" value="CAB4150939.1"/>
    <property type="molecule type" value="Genomic_DNA"/>
</dbReference>
<dbReference type="EMBL" id="LR796709">
    <property type="protein sequence ID" value="CAB4161278.1"/>
    <property type="molecule type" value="Genomic_DNA"/>
</dbReference>
<dbReference type="EMBL" id="LR796980">
    <property type="protein sequence ID" value="CAB4178937.1"/>
    <property type="molecule type" value="Genomic_DNA"/>
</dbReference>
<evidence type="ECO:0000313" key="7">
    <source>
        <dbReference type="EMBL" id="CAB4178937.1"/>
    </source>
</evidence>
<evidence type="ECO:0000313" key="4">
    <source>
        <dbReference type="EMBL" id="CAB4150939.1"/>
    </source>
</evidence>
<evidence type="ECO:0000313" key="5">
    <source>
        <dbReference type="EMBL" id="CAB4161278.1"/>
    </source>
</evidence>
<organism evidence="5">
    <name type="scientific">uncultured Caudovirales phage</name>
    <dbReference type="NCBI Taxonomy" id="2100421"/>
    <lineage>
        <taxon>Viruses</taxon>
        <taxon>Duplodnaviria</taxon>
        <taxon>Heunggongvirae</taxon>
        <taxon>Uroviricota</taxon>
        <taxon>Caudoviricetes</taxon>
        <taxon>Peduoviridae</taxon>
        <taxon>Maltschvirus</taxon>
        <taxon>Maltschvirus maltsch</taxon>
    </lineage>
</organism>
<evidence type="ECO:0000313" key="2">
    <source>
        <dbReference type="EMBL" id="CAB4135641.1"/>
    </source>
</evidence>
<evidence type="ECO:0000313" key="12">
    <source>
        <dbReference type="EMBL" id="CAB5230728.1"/>
    </source>
</evidence>
<evidence type="ECO:0000313" key="8">
    <source>
        <dbReference type="EMBL" id="CAB4188822.1"/>
    </source>
</evidence>
<dbReference type="EMBL" id="LR796917">
    <property type="protein sequence ID" value="CAB4173857.1"/>
    <property type="molecule type" value="Genomic_DNA"/>
</dbReference>
<evidence type="ECO:0000313" key="3">
    <source>
        <dbReference type="EMBL" id="CAB4146191.1"/>
    </source>
</evidence>
<gene>
    <name evidence="7" type="ORF">UFOVP1031_14</name>
    <name evidence="8" type="ORF">UFOVP1172_121</name>
    <name evidence="9" type="ORF">UFOVP1240_26</name>
    <name evidence="10" type="ORF">UFOVP1486_83</name>
    <name evidence="12" type="ORF">UFOVP1578_86</name>
    <name evidence="11" type="ORF">UFOVP1630_78</name>
    <name evidence="2" type="ORF">UFOVP288_43</name>
    <name evidence="3" type="ORF">UFOVP483_153</name>
    <name evidence="4" type="ORF">UFOVP573_72</name>
    <name evidence="5" type="ORF">UFOVP769_43</name>
    <name evidence="6" type="ORF">UFOVP962_11</name>
</gene>
<evidence type="ECO:0000259" key="1">
    <source>
        <dbReference type="Pfam" id="PF07659"/>
    </source>
</evidence>
<dbReference type="InterPro" id="IPR011630">
    <property type="entry name" value="DUF1599"/>
</dbReference>
<dbReference type="EMBL" id="LR797434">
    <property type="protein sequence ID" value="CAB4216157.1"/>
    <property type="molecule type" value="Genomic_DNA"/>
</dbReference>
<sequence length="109" mass="12026">MFFQILEELRALHTKKGQDYGTASDPLANVRASVEWGVPGWVGTLIRANDKVIRLQSAAKGSKLVNEGVEDSLIDLASYAIIALALYREDNDMKQAVVITEDLRKSLHA</sequence>
<feature type="domain" description="Nucleotide modification associated" evidence="1">
    <location>
        <begin position="18"/>
        <end position="84"/>
    </location>
</feature>
<dbReference type="EMBL" id="LR796461">
    <property type="protein sequence ID" value="CAB4146191.1"/>
    <property type="molecule type" value="Genomic_DNA"/>
</dbReference>
<protein>
    <submittedName>
        <fullName evidence="5">Clostridium phage phiCTP1, Gp74</fullName>
    </submittedName>
</protein>
<evidence type="ECO:0000313" key="9">
    <source>
        <dbReference type="EMBL" id="CAB4191950.1"/>
    </source>
</evidence>
<proteinExistence type="predicted"/>
<evidence type="ECO:0000313" key="6">
    <source>
        <dbReference type="EMBL" id="CAB4173857.1"/>
    </source>
</evidence>
<name>A0A6J5NVZ5_9CAUD</name>